<dbReference type="GO" id="GO:0045048">
    <property type="term" value="P:protein insertion into ER membrane"/>
    <property type="evidence" value="ECO:0007669"/>
    <property type="project" value="TreeGrafter"/>
</dbReference>
<dbReference type="EMBL" id="OE005179">
    <property type="protein sequence ID" value="CAD7461757.1"/>
    <property type="molecule type" value="Genomic_DNA"/>
</dbReference>
<evidence type="ECO:0000313" key="2">
    <source>
        <dbReference type="EMBL" id="CAD7461757.1"/>
    </source>
</evidence>
<accession>A0A7R9INP0</accession>
<dbReference type="GO" id="GO:0006616">
    <property type="term" value="P:SRP-dependent cotranslational protein targeting to membrane, translocation"/>
    <property type="evidence" value="ECO:0007669"/>
    <property type="project" value="InterPro"/>
</dbReference>
<reference evidence="2" key="1">
    <citation type="submission" date="2020-11" db="EMBL/GenBank/DDBJ databases">
        <authorList>
            <person name="Tran Van P."/>
        </authorList>
    </citation>
    <scope>NUCLEOTIDE SEQUENCE</scope>
</reference>
<dbReference type="InterPro" id="IPR016447">
    <property type="entry name" value="Translocation_assoc_membrane"/>
</dbReference>
<protein>
    <submittedName>
        <fullName evidence="2">Uncharacterized protein</fullName>
    </submittedName>
</protein>
<organism evidence="2">
    <name type="scientific">Timema tahoe</name>
    <dbReference type="NCBI Taxonomy" id="61484"/>
    <lineage>
        <taxon>Eukaryota</taxon>
        <taxon>Metazoa</taxon>
        <taxon>Ecdysozoa</taxon>
        <taxon>Arthropoda</taxon>
        <taxon>Hexapoda</taxon>
        <taxon>Insecta</taxon>
        <taxon>Pterygota</taxon>
        <taxon>Neoptera</taxon>
        <taxon>Polyneoptera</taxon>
        <taxon>Phasmatodea</taxon>
        <taxon>Timematodea</taxon>
        <taxon>Timematoidea</taxon>
        <taxon>Timematidae</taxon>
        <taxon>Timema</taxon>
    </lineage>
</organism>
<feature type="compositionally biased region" description="Basic and acidic residues" evidence="1">
    <location>
        <begin position="379"/>
        <end position="391"/>
    </location>
</feature>
<feature type="region of interest" description="Disordered" evidence="1">
    <location>
        <begin position="189"/>
        <end position="212"/>
    </location>
</feature>
<feature type="region of interest" description="Disordered" evidence="1">
    <location>
        <begin position="299"/>
        <end position="324"/>
    </location>
</feature>
<proteinExistence type="predicted"/>
<dbReference type="PANTHER" id="PTHR12371:SF11">
    <property type="entry name" value="TRANSLOCATING CHAIN-ASSOCIATED MEMBRANE PROTEIN"/>
    <property type="match status" value="1"/>
</dbReference>
<dbReference type="AlphaFoldDB" id="A0A7R9INP0"/>
<feature type="region of interest" description="Disordered" evidence="1">
    <location>
        <begin position="379"/>
        <end position="414"/>
    </location>
</feature>
<dbReference type="PANTHER" id="PTHR12371">
    <property type="entry name" value="TRANSLOCATION ASSOCIATED MEMBRANE PROTEIN"/>
    <property type="match status" value="1"/>
</dbReference>
<gene>
    <name evidence="2" type="ORF">TTEB3V08_LOCUS9660</name>
</gene>
<name>A0A7R9INP0_9NEOP</name>
<evidence type="ECO:0000256" key="1">
    <source>
        <dbReference type="SAM" id="MobiDB-lite"/>
    </source>
</evidence>
<dbReference type="GO" id="GO:0005789">
    <property type="term" value="C:endoplasmic reticulum membrane"/>
    <property type="evidence" value="ECO:0007669"/>
    <property type="project" value="TreeGrafter"/>
</dbReference>
<sequence length="414" mass="46016">MAAKRVRGNRWRDVGAKAKLSCNSSVFYDPIFSSDGALHFNKPLKHAILTTPASLHILNKLQLGYLHSLLQTMKAFPFLTPGHSDLESSTANCRECAKQGRALSPNSVLAAERKLGALSVMQHVVFLTHACARLSLISGYIHILELRTRSTIAQLCRYPYTRTDRSFGHVELGGLNLEEVNPHLSGERVENHLGKTTPSSPDRDSNLDLPVRTSISPSSAVELNTTSALANYATEAELIDKALSFSIGGVSPLEKINRKLHLSKVKHSKFNESGQLVIFYLISILWGGDIMLRERRTSGPTENLMRNHPHMNKRPHDGSLNSASEAKKEDSLITKLLQELQDFSRIGIYLLVLHYISEVLFHTARLIYFVDRAENGSKGKNNKEFEIREQGDTGEYVSKPKSALYNSGRMGGVD</sequence>